<comment type="caution">
    <text evidence="3">The sequence shown here is derived from an EMBL/GenBank/DDBJ whole genome shotgun (WGS) entry which is preliminary data.</text>
</comment>
<protein>
    <submittedName>
        <fullName evidence="3">PhoD-like phosphatase-domain-containing protein</fullName>
    </submittedName>
</protein>
<dbReference type="InterPro" id="IPR018946">
    <property type="entry name" value="PhoD-like_MPP"/>
</dbReference>
<dbReference type="SUPFAM" id="SSF56300">
    <property type="entry name" value="Metallo-dependent phosphatases"/>
    <property type="match status" value="1"/>
</dbReference>
<keyword evidence="1" id="KW-0472">Membrane</keyword>
<dbReference type="InterPro" id="IPR029052">
    <property type="entry name" value="Metallo-depent_PP-like"/>
</dbReference>
<feature type="transmembrane region" description="Helical" evidence="1">
    <location>
        <begin position="31"/>
        <end position="50"/>
    </location>
</feature>
<reference evidence="3" key="1">
    <citation type="submission" date="2020-11" db="EMBL/GenBank/DDBJ databases">
        <authorList>
            <consortium name="DOE Joint Genome Institute"/>
            <person name="Ahrendt S."/>
            <person name="Riley R."/>
            <person name="Andreopoulos W."/>
            <person name="Labutti K."/>
            <person name="Pangilinan J."/>
            <person name="Ruiz-Duenas F.J."/>
            <person name="Barrasa J.M."/>
            <person name="Sanchez-Garcia M."/>
            <person name="Camarero S."/>
            <person name="Miyauchi S."/>
            <person name="Serrano A."/>
            <person name="Linde D."/>
            <person name="Babiker R."/>
            <person name="Drula E."/>
            <person name="Ayuso-Fernandez I."/>
            <person name="Pacheco R."/>
            <person name="Padilla G."/>
            <person name="Ferreira P."/>
            <person name="Barriuso J."/>
            <person name="Kellner H."/>
            <person name="Castanera R."/>
            <person name="Alfaro M."/>
            <person name="Ramirez L."/>
            <person name="Pisabarro A.G."/>
            <person name="Kuo A."/>
            <person name="Tritt A."/>
            <person name="Lipzen A."/>
            <person name="He G."/>
            <person name="Yan M."/>
            <person name="Ng V."/>
            <person name="Cullen D."/>
            <person name="Martin F."/>
            <person name="Rosso M.-N."/>
            <person name="Henrissat B."/>
            <person name="Hibbett D."/>
            <person name="Martinez A.T."/>
            <person name="Grigoriev I.V."/>
        </authorList>
    </citation>
    <scope>NUCLEOTIDE SEQUENCE</scope>
    <source>
        <strain evidence="3">CBS 247.69</strain>
    </source>
</reference>
<keyword evidence="1" id="KW-1133">Transmembrane helix</keyword>
<dbReference type="CDD" id="cd07389">
    <property type="entry name" value="MPP_PhoD"/>
    <property type="match status" value="1"/>
</dbReference>
<dbReference type="Gene3D" id="3.60.21.70">
    <property type="entry name" value="PhoD-like phosphatase"/>
    <property type="match status" value="1"/>
</dbReference>
<keyword evidence="1" id="KW-0812">Transmembrane</keyword>
<dbReference type="OrthoDB" id="2100241at2759"/>
<organism evidence="3 4">
    <name type="scientific">Collybia nuda</name>
    <dbReference type="NCBI Taxonomy" id="64659"/>
    <lineage>
        <taxon>Eukaryota</taxon>
        <taxon>Fungi</taxon>
        <taxon>Dikarya</taxon>
        <taxon>Basidiomycota</taxon>
        <taxon>Agaricomycotina</taxon>
        <taxon>Agaricomycetes</taxon>
        <taxon>Agaricomycetidae</taxon>
        <taxon>Agaricales</taxon>
        <taxon>Tricholomatineae</taxon>
        <taxon>Clitocybaceae</taxon>
        <taxon>Collybia</taxon>
    </lineage>
</organism>
<dbReference type="AlphaFoldDB" id="A0A9P6CEV8"/>
<dbReference type="PANTHER" id="PTHR43606:SF2">
    <property type="entry name" value="ALKALINE PHOSPHATASE FAMILY PROTEIN (AFU_ORTHOLOGUE AFUA_5G03860)"/>
    <property type="match status" value="1"/>
</dbReference>
<sequence>MSTFYQYLPAIFSSLFRICSYIFLRVIPTRLARPVLPTLYILYLVSLWFFSPSSRPHPKTGYSEDDKRNPPPQEASYDDPVLTLLFSFPSRLRWLQLVNILLNALLLGAAADFAFTPFFDTASDVMFTRIGAVYPDSIKIAARYPQPNITNTETLRVIFRELKVPSELPTWKDGPLMTFHNDNDWVDTVSLGSLWPNTSYEYAFATLNRTRVVYPGTPLRFHTFPDPRLPTGNHFRFIVSSCVTPNHPYSGPIYRNRIKGFDLLADYLFPPTTGQHPELLGNHAPSLGDASINASPTRAPTTSPPAEFLLFLGDFIYADVPIYIGDDKEAYRRLYRRNYQSPSYRKIYEHLPVIHAYDDHEFINNFGANGNDSTPPFPNAADAFTIYNSNANYESLTPGKYYFEFHYGDAAFFVMDTRRYRSNESSNTTRSMLGDEQLHALLEWLGRVNGTSTFKFIATSVPFTSLWGHDAQIDSWAGFPEEKAILLEAFHSVPNVIILSGDRHEFAGIEFSSVNADLHEVREFSTSPMSMFYIPFFRTLRMHSESTVQRNYTRFNDMGTGPESYTEDIPTETVLKYIPTGNYKWSAFEIDTRNAEKPSLRLEVMIDGKPGYHYELVGKPAKAQPSRALGAFVPSGIKDIFKKFGVNPSGWF</sequence>
<name>A0A9P6CEV8_9AGAR</name>
<feature type="transmembrane region" description="Helical" evidence="1">
    <location>
        <begin position="6"/>
        <end position="24"/>
    </location>
</feature>
<evidence type="ECO:0000313" key="3">
    <source>
        <dbReference type="EMBL" id="KAF9459580.1"/>
    </source>
</evidence>
<dbReference type="InterPro" id="IPR038607">
    <property type="entry name" value="PhoD-like_sf"/>
</dbReference>
<feature type="transmembrane region" description="Helical" evidence="1">
    <location>
        <begin position="94"/>
        <end position="119"/>
    </location>
</feature>
<dbReference type="EMBL" id="MU150314">
    <property type="protein sequence ID" value="KAF9459580.1"/>
    <property type="molecule type" value="Genomic_DNA"/>
</dbReference>
<evidence type="ECO:0000256" key="1">
    <source>
        <dbReference type="SAM" id="Phobius"/>
    </source>
</evidence>
<dbReference type="InterPro" id="IPR052900">
    <property type="entry name" value="Phospholipid_Metab_Enz"/>
</dbReference>
<dbReference type="Pfam" id="PF09423">
    <property type="entry name" value="PhoD"/>
    <property type="match status" value="1"/>
</dbReference>
<keyword evidence="4" id="KW-1185">Reference proteome</keyword>
<gene>
    <name evidence="3" type="ORF">BDZ94DRAFT_1224540</name>
</gene>
<dbReference type="PANTHER" id="PTHR43606">
    <property type="entry name" value="PHOSPHATASE, PUTATIVE (AFU_ORTHOLOGUE AFUA_6G08710)-RELATED"/>
    <property type="match status" value="1"/>
</dbReference>
<evidence type="ECO:0000259" key="2">
    <source>
        <dbReference type="Pfam" id="PF09423"/>
    </source>
</evidence>
<accession>A0A9P6CEV8</accession>
<proteinExistence type="predicted"/>
<evidence type="ECO:0000313" key="4">
    <source>
        <dbReference type="Proteomes" id="UP000807353"/>
    </source>
</evidence>
<feature type="domain" description="PhoD-like phosphatase metallophosphatase" evidence="2">
    <location>
        <begin position="306"/>
        <end position="535"/>
    </location>
</feature>
<dbReference type="Proteomes" id="UP000807353">
    <property type="component" value="Unassembled WGS sequence"/>
</dbReference>